<accession>A0A455T333</accession>
<dbReference type="EMBL" id="AP019377">
    <property type="protein sequence ID" value="BBH93642.1"/>
    <property type="molecule type" value="Genomic_DNA"/>
</dbReference>
<gene>
    <name evidence="1" type="ORF">KTA_18410</name>
</gene>
<organism evidence="1">
    <name type="scientific">Thermogemmatispora argillosa</name>
    <dbReference type="NCBI Taxonomy" id="2045280"/>
    <lineage>
        <taxon>Bacteria</taxon>
        <taxon>Bacillati</taxon>
        <taxon>Chloroflexota</taxon>
        <taxon>Ktedonobacteria</taxon>
        <taxon>Thermogemmatisporales</taxon>
        <taxon>Thermogemmatisporaceae</taxon>
        <taxon>Thermogemmatispora</taxon>
    </lineage>
</organism>
<evidence type="ECO:0000313" key="1">
    <source>
        <dbReference type="EMBL" id="BBH93642.1"/>
    </source>
</evidence>
<name>A0A455T333_9CHLR</name>
<dbReference type="AlphaFoldDB" id="A0A455T333"/>
<sequence length="64" mass="7723">MLTYQEAQQLQMLIQQEAPQVEVRILSEVGQPDYYYLAIYLHGQPRFVVRSLDQWQRRKRTLKA</sequence>
<proteinExistence type="predicted"/>
<reference evidence="1" key="1">
    <citation type="submission" date="2018-12" db="EMBL/GenBank/DDBJ databases">
        <title>Novel natural products biosynthetic potential of the class Ktedonobacteria.</title>
        <authorList>
            <person name="Zheng Y."/>
            <person name="Saitou A."/>
            <person name="Wang C.M."/>
            <person name="Toyoda A."/>
            <person name="Minakuchi Y."/>
            <person name="Sekiguchi Y."/>
            <person name="Ueda K."/>
            <person name="Takano H."/>
            <person name="Sakai Y."/>
            <person name="Yokota A."/>
            <person name="Yabe S."/>
        </authorList>
    </citation>
    <scope>NUCLEOTIDE SEQUENCE</scope>
    <source>
        <strain evidence="1">A3-2</strain>
    </source>
</reference>
<protein>
    <submittedName>
        <fullName evidence="1">Uncharacterized protein</fullName>
    </submittedName>
</protein>